<dbReference type="WBParaSite" id="jg18463">
    <property type="protein sequence ID" value="jg18463"/>
    <property type="gene ID" value="jg18463"/>
</dbReference>
<dbReference type="AlphaFoldDB" id="A0A915DCI3"/>
<reference evidence="3" key="1">
    <citation type="submission" date="2022-11" db="UniProtKB">
        <authorList>
            <consortium name="WormBaseParasite"/>
        </authorList>
    </citation>
    <scope>IDENTIFICATION</scope>
</reference>
<sequence>MTEKSSKDLSDGGSVLSLDEERPAGPGIIVIQTIVVIIFMSGLVGAFYYAINSGEVDPEHKHHAWNTSSYYSALFSQYSSKGVFTLNVKPSDQMEELTFHFDTYWYQDHEKEEIVHRVDNATIAYVLANFTFWVKLDQNQQPKECLEDVHGGYLDYIQKLGLFEMEDRHSEAVRLRDGKPVYVYDSHPKGDKFLHQHGYLKGDALLVQAFVDSHTGSILGWQTYFTSTETTHLRRTEYWFAEMEQEEPPEDAFKQIPSICVPE</sequence>
<evidence type="ECO:0000256" key="1">
    <source>
        <dbReference type="SAM" id="Phobius"/>
    </source>
</evidence>
<keyword evidence="1" id="KW-0472">Membrane</keyword>
<protein>
    <submittedName>
        <fullName evidence="3">Uncharacterized protein</fullName>
    </submittedName>
</protein>
<keyword evidence="2" id="KW-1185">Reference proteome</keyword>
<name>A0A915DCI3_9BILA</name>
<accession>A0A915DCI3</accession>
<keyword evidence="1" id="KW-1133">Transmembrane helix</keyword>
<evidence type="ECO:0000313" key="3">
    <source>
        <dbReference type="WBParaSite" id="jg18463"/>
    </source>
</evidence>
<organism evidence="2 3">
    <name type="scientific">Ditylenchus dipsaci</name>
    <dbReference type="NCBI Taxonomy" id="166011"/>
    <lineage>
        <taxon>Eukaryota</taxon>
        <taxon>Metazoa</taxon>
        <taxon>Ecdysozoa</taxon>
        <taxon>Nematoda</taxon>
        <taxon>Chromadorea</taxon>
        <taxon>Rhabditida</taxon>
        <taxon>Tylenchina</taxon>
        <taxon>Tylenchomorpha</taxon>
        <taxon>Sphaerularioidea</taxon>
        <taxon>Anguinidae</taxon>
        <taxon>Anguininae</taxon>
        <taxon>Ditylenchus</taxon>
    </lineage>
</organism>
<feature type="transmembrane region" description="Helical" evidence="1">
    <location>
        <begin position="28"/>
        <end position="51"/>
    </location>
</feature>
<keyword evidence="1" id="KW-0812">Transmembrane</keyword>
<evidence type="ECO:0000313" key="2">
    <source>
        <dbReference type="Proteomes" id="UP000887574"/>
    </source>
</evidence>
<dbReference type="Proteomes" id="UP000887574">
    <property type="component" value="Unplaced"/>
</dbReference>
<proteinExistence type="predicted"/>